<dbReference type="SUPFAM" id="SSF55874">
    <property type="entry name" value="ATPase domain of HSP90 chaperone/DNA topoisomerase II/histidine kinase"/>
    <property type="match status" value="1"/>
</dbReference>
<dbReference type="AlphaFoldDB" id="E7C5B5"/>
<evidence type="ECO:0000313" key="1">
    <source>
        <dbReference type="EMBL" id="ADI22639.1"/>
    </source>
</evidence>
<sequence>MPGNPVLCAPPFGQILQCCRALFNFPRRVFGESNWVAGDAGLGLAIAKTCVEGLGGRIRASNWEGGGLVVKLERDAELKCSEG</sequence>
<protein>
    <recommendedName>
        <fullName evidence="2">Histidine kinase/HSP90-like ATPase domain-containing protein</fullName>
    </recommendedName>
</protein>
<evidence type="ECO:0008006" key="2">
    <source>
        <dbReference type="Google" id="ProtNLM"/>
    </source>
</evidence>
<accession>E7C5B5</accession>
<reference evidence="1" key="1">
    <citation type="submission" date="2010-01" db="EMBL/GenBank/DDBJ databases">
        <title>Genome fragments of uncultured bacteria from the North Pacific subtropical Gyre.</title>
        <authorList>
            <person name="Pham V.D."/>
            <person name="Delong E.F."/>
        </authorList>
    </citation>
    <scope>NUCLEOTIDE SEQUENCE</scope>
</reference>
<dbReference type="InterPro" id="IPR036890">
    <property type="entry name" value="HATPase_C_sf"/>
</dbReference>
<name>E7C5B5_9BACT</name>
<dbReference type="EMBL" id="GU567992">
    <property type="protein sequence ID" value="ADI22639.1"/>
    <property type="molecule type" value="Genomic_DNA"/>
</dbReference>
<dbReference type="Gene3D" id="3.30.565.10">
    <property type="entry name" value="Histidine kinase-like ATPase, C-terminal domain"/>
    <property type="match status" value="1"/>
</dbReference>
<organism evidence="1">
    <name type="scientific">uncultured verrucomicrobium HF0500_18J03</name>
    <dbReference type="NCBI Taxonomy" id="723599"/>
    <lineage>
        <taxon>Bacteria</taxon>
        <taxon>Pseudomonadati</taxon>
        <taxon>Verrucomicrobiota</taxon>
        <taxon>environmental samples</taxon>
    </lineage>
</organism>
<proteinExistence type="predicted"/>